<keyword evidence="1" id="KW-0812">Transmembrane</keyword>
<protein>
    <submittedName>
        <fullName evidence="2">Uncharacterized protein</fullName>
    </submittedName>
</protein>
<dbReference type="AlphaFoldDB" id="A0A1G8RHH5"/>
<keyword evidence="3" id="KW-1185">Reference proteome</keyword>
<sequence length="48" mass="5657">MDNEEWDLEEVKRLKKRNLIQANVIFLFLFIGVPYIASHTTVSTMMTI</sequence>
<proteinExistence type="predicted"/>
<accession>A0A1G8RHH5</accession>
<keyword evidence="1" id="KW-1133">Transmembrane helix</keyword>
<evidence type="ECO:0000313" key="3">
    <source>
        <dbReference type="Proteomes" id="UP000199225"/>
    </source>
</evidence>
<gene>
    <name evidence="2" type="ORF">SAMN04490247_1043</name>
</gene>
<dbReference type="EMBL" id="FNEV01000002">
    <property type="protein sequence ID" value="SDJ16534.1"/>
    <property type="molecule type" value="Genomic_DNA"/>
</dbReference>
<dbReference type="Proteomes" id="UP000199225">
    <property type="component" value="Unassembled WGS sequence"/>
</dbReference>
<organism evidence="2 3">
    <name type="scientific">Salimicrobium halophilum</name>
    <dbReference type="NCBI Taxonomy" id="86666"/>
    <lineage>
        <taxon>Bacteria</taxon>
        <taxon>Bacillati</taxon>
        <taxon>Bacillota</taxon>
        <taxon>Bacilli</taxon>
        <taxon>Bacillales</taxon>
        <taxon>Bacillaceae</taxon>
        <taxon>Salimicrobium</taxon>
    </lineage>
</organism>
<feature type="transmembrane region" description="Helical" evidence="1">
    <location>
        <begin position="20"/>
        <end position="37"/>
    </location>
</feature>
<name>A0A1G8RHH5_9BACI</name>
<evidence type="ECO:0000313" key="2">
    <source>
        <dbReference type="EMBL" id="SDJ16534.1"/>
    </source>
</evidence>
<keyword evidence="1" id="KW-0472">Membrane</keyword>
<evidence type="ECO:0000256" key="1">
    <source>
        <dbReference type="SAM" id="Phobius"/>
    </source>
</evidence>
<reference evidence="3" key="1">
    <citation type="submission" date="2016-10" db="EMBL/GenBank/DDBJ databases">
        <authorList>
            <person name="Varghese N."/>
            <person name="Submissions S."/>
        </authorList>
    </citation>
    <scope>NUCLEOTIDE SEQUENCE [LARGE SCALE GENOMIC DNA]</scope>
    <source>
        <strain evidence="3">DSM 4771</strain>
    </source>
</reference>
<dbReference type="STRING" id="86666.SAMN04490247_1043"/>